<evidence type="ECO:0000313" key="1">
    <source>
        <dbReference type="EMBL" id="KAK1763554.1"/>
    </source>
</evidence>
<dbReference type="AlphaFoldDB" id="A0AAJ0BS98"/>
<sequence length="178" mass="20128">MTTRNLNRTWRDVVFAQYAADYDADVPFPVSYLINAGQWNKDIIITVPSKIDLLTYRRSVFNFVLTKRGADPVYHDEHISVRPRPSKMMMLATAASVWDFTIFGDSKCETTPSAHYSGDGGQGCPENPTSHRIFEIDNRGNCILYLYATEDACDGKIDFEQMYDAASRMSVHGQILTP</sequence>
<proteinExistence type="predicted"/>
<protein>
    <submittedName>
        <fullName evidence="1">Uncharacterized protein</fullName>
    </submittedName>
</protein>
<dbReference type="RefSeq" id="XP_060279767.1">
    <property type="nucleotide sequence ID" value="XM_060431952.1"/>
</dbReference>
<evidence type="ECO:0000313" key="2">
    <source>
        <dbReference type="Proteomes" id="UP001244011"/>
    </source>
</evidence>
<reference evidence="1" key="1">
    <citation type="submission" date="2023-06" db="EMBL/GenBank/DDBJ databases">
        <title>Genome-scale phylogeny and comparative genomics of the fungal order Sordariales.</title>
        <authorList>
            <consortium name="Lawrence Berkeley National Laboratory"/>
            <person name="Hensen N."/>
            <person name="Bonometti L."/>
            <person name="Westerberg I."/>
            <person name="Brannstrom I.O."/>
            <person name="Guillou S."/>
            <person name="Cros-Aarteil S."/>
            <person name="Calhoun S."/>
            <person name="Haridas S."/>
            <person name="Kuo A."/>
            <person name="Mondo S."/>
            <person name="Pangilinan J."/>
            <person name="Riley R."/>
            <person name="Labutti K."/>
            <person name="Andreopoulos B."/>
            <person name="Lipzen A."/>
            <person name="Chen C."/>
            <person name="Yanf M."/>
            <person name="Daum C."/>
            <person name="Ng V."/>
            <person name="Clum A."/>
            <person name="Steindorff A."/>
            <person name="Ohm R."/>
            <person name="Martin F."/>
            <person name="Silar P."/>
            <person name="Natvig D."/>
            <person name="Lalanne C."/>
            <person name="Gautier V."/>
            <person name="Ament-Velasquez S.L."/>
            <person name="Kruys A."/>
            <person name="Hutchinson M.I."/>
            <person name="Powell A.J."/>
            <person name="Barry K."/>
            <person name="Miller A.N."/>
            <person name="Grigoriev I.V."/>
            <person name="Debuchy R."/>
            <person name="Gladieux P."/>
            <person name="Thoren M.H."/>
            <person name="Johannesson H."/>
        </authorList>
    </citation>
    <scope>NUCLEOTIDE SEQUENCE</scope>
    <source>
        <strain evidence="1">8032-3</strain>
    </source>
</reference>
<accession>A0AAJ0BS98</accession>
<name>A0AAJ0BS98_9PEZI</name>
<organism evidence="1 2">
    <name type="scientific">Phialemonium atrogriseum</name>
    <dbReference type="NCBI Taxonomy" id="1093897"/>
    <lineage>
        <taxon>Eukaryota</taxon>
        <taxon>Fungi</taxon>
        <taxon>Dikarya</taxon>
        <taxon>Ascomycota</taxon>
        <taxon>Pezizomycotina</taxon>
        <taxon>Sordariomycetes</taxon>
        <taxon>Sordariomycetidae</taxon>
        <taxon>Cephalothecales</taxon>
        <taxon>Cephalothecaceae</taxon>
        <taxon>Phialemonium</taxon>
    </lineage>
</organism>
<dbReference type="EMBL" id="MU839026">
    <property type="protein sequence ID" value="KAK1763554.1"/>
    <property type="molecule type" value="Genomic_DNA"/>
</dbReference>
<dbReference type="Proteomes" id="UP001244011">
    <property type="component" value="Unassembled WGS sequence"/>
</dbReference>
<dbReference type="GeneID" id="85315139"/>
<keyword evidence="2" id="KW-1185">Reference proteome</keyword>
<gene>
    <name evidence="1" type="ORF">QBC33DRAFT_598074</name>
</gene>
<comment type="caution">
    <text evidence="1">The sequence shown here is derived from an EMBL/GenBank/DDBJ whole genome shotgun (WGS) entry which is preliminary data.</text>
</comment>